<feature type="transmembrane region" description="Helical" evidence="6">
    <location>
        <begin position="32"/>
        <end position="50"/>
    </location>
</feature>
<sequence>MSAYGWMLAPLLIGFISLWINWILGRQVLERGVIFIDLAMAQMAAVGMLAMELWWPQYSSSLWWKMLAASVVTFSMAGLLCFFEGRIKTHLEAFIGLFYVLAACAAMLLVAQQPHGKESIESLLNGRLLWAQWQDVIPVLVIALAMLIVVRYRSAWLQGKAFYFLFAFAIPPLVINLGVYLEFASLIIPALAVCYVPWQRKTTVGLAIGYIAMIAGFAASLYWDWPIGPAVVFAMMWCAVVMVFGAQVRALRQQDSAFNP</sequence>
<comment type="caution">
    <text evidence="7">The sequence shown here is derived from an EMBL/GenBank/DDBJ whole genome shotgun (WGS) entry which is preliminary data.</text>
</comment>
<feature type="transmembrane region" description="Helical" evidence="6">
    <location>
        <begin position="162"/>
        <end position="192"/>
    </location>
</feature>
<evidence type="ECO:0000313" key="7">
    <source>
        <dbReference type="EMBL" id="MBC5850331.1"/>
    </source>
</evidence>
<evidence type="ECO:0000313" key="8">
    <source>
        <dbReference type="Proteomes" id="UP000615796"/>
    </source>
</evidence>
<evidence type="ECO:0000256" key="3">
    <source>
        <dbReference type="ARBA" id="ARBA00022692"/>
    </source>
</evidence>
<keyword evidence="5 6" id="KW-0472">Membrane</keyword>
<proteinExistence type="inferred from homology"/>
<feature type="transmembrane region" description="Helical" evidence="6">
    <location>
        <begin position="62"/>
        <end position="82"/>
    </location>
</feature>
<keyword evidence="3 6" id="KW-0812">Transmembrane</keyword>
<feature type="transmembrane region" description="Helical" evidence="6">
    <location>
        <begin position="230"/>
        <end position="250"/>
    </location>
</feature>
<dbReference type="GO" id="GO:0043190">
    <property type="term" value="C:ATP-binding cassette (ABC) transporter complex"/>
    <property type="evidence" value="ECO:0007669"/>
    <property type="project" value="InterPro"/>
</dbReference>
<evidence type="ECO:0000256" key="1">
    <source>
        <dbReference type="ARBA" id="ARBA00004141"/>
    </source>
</evidence>
<dbReference type="Proteomes" id="UP000615796">
    <property type="component" value="Unassembled WGS sequence"/>
</dbReference>
<name>A0A9X0R8D7_VIBME</name>
<evidence type="ECO:0000256" key="2">
    <source>
        <dbReference type="ARBA" id="ARBA00008034"/>
    </source>
</evidence>
<comment type="subcellular location">
    <subcellularLocation>
        <location evidence="1">Membrane</location>
        <topology evidence="1">Multi-pass membrane protein</topology>
    </subcellularLocation>
</comment>
<keyword evidence="8" id="KW-1185">Reference proteome</keyword>
<evidence type="ECO:0000256" key="4">
    <source>
        <dbReference type="ARBA" id="ARBA00022989"/>
    </source>
</evidence>
<feature type="transmembrane region" description="Helical" evidence="6">
    <location>
        <begin position="6"/>
        <end position="25"/>
    </location>
</feature>
<dbReference type="InterPro" id="IPR037294">
    <property type="entry name" value="ABC_BtuC-like"/>
</dbReference>
<dbReference type="RefSeq" id="WP_187025476.1">
    <property type="nucleotide sequence ID" value="NZ_CAWQLT010000012.1"/>
</dbReference>
<dbReference type="PANTHER" id="PTHR30477:SF19">
    <property type="entry name" value="METAL ABC TRANSPORTER PERMEASE"/>
    <property type="match status" value="1"/>
</dbReference>
<dbReference type="SUPFAM" id="SSF81345">
    <property type="entry name" value="ABC transporter involved in vitamin B12 uptake, BtuC"/>
    <property type="match status" value="1"/>
</dbReference>
<protein>
    <submittedName>
        <fullName evidence="7">Zinc ABC transporter permease</fullName>
    </submittedName>
</protein>
<dbReference type="AlphaFoldDB" id="A0A9X0R8D7"/>
<gene>
    <name evidence="7" type="ORF">H8Q88_05075</name>
</gene>
<dbReference type="GO" id="GO:0010043">
    <property type="term" value="P:response to zinc ion"/>
    <property type="evidence" value="ECO:0007669"/>
    <property type="project" value="TreeGrafter"/>
</dbReference>
<feature type="transmembrane region" description="Helical" evidence="6">
    <location>
        <begin position="94"/>
        <end position="111"/>
    </location>
</feature>
<comment type="similarity">
    <text evidence="2">Belongs to the ABC-3 integral membrane protein family.</text>
</comment>
<evidence type="ECO:0000256" key="6">
    <source>
        <dbReference type="SAM" id="Phobius"/>
    </source>
</evidence>
<accession>A0A9X0R8D7</accession>
<organism evidence="7 8">
    <name type="scientific">Vibrio metschnikovii</name>
    <dbReference type="NCBI Taxonomy" id="28172"/>
    <lineage>
        <taxon>Bacteria</taxon>
        <taxon>Pseudomonadati</taxon>
        <taxon>Pseudomonadota</taxon>
        <taxon>Gammaproteobacteria</taxon>
        <taxon>Vibrionales</taxon>
        <taxon>Vibrionaceae</taxon>
        <taxon>Vibrio</taxon>
    </lineage>
</organism>
<keyword evidence="4 6" id="KW-1133">Transmembrane helix</keyword>
<dbReference type="PANTHER" id="PTHR30477">
    <property type="entry name" value="ABC-TRANSPORTER METAL-BINDING PROTEIN"/>
    <property type="match status" value="1"/>
</dbReference>
<dbReference type="EMBL" id="JACRUP010000002">
    <property type="protein sequence ID" value="MBC5850331.1"/>
    <property type="molecule type" value="Genomic_DNA"/>
</dbReference>
<dbReference type="GO" id="GO:0055085">
    <property type="term" value="P:transmembrane transport"/>
    <property type="evidence" value="ECO:0007669"/>
    <property type="project" value="InterPro"/>
</dbReference>
<reference evidence="7" key="1">
    <citation type="submission" date="2020-08" db="EMBL/GenBank/DDBJ databases">
        <title>Genome Sequencing and Pan-Genome Analysis of Migratory bird Vibrio Strains, Inner Mongolia.</title>
        <authorList>
            <person name="Zheng L."/>
        </authorList>
    </citation>
    <scope>NUCLEOTIDE SEQUENCE</scope>
    <source>
        <strain evidence="7">M13F</strain>
    </source>
</reference>
<evidence type="ECO:0000256" key="5">
    <source>
        <dbReference type="ARBA" id="ARBA00023136"/>
    </source>
</evidence>
<dbReference type="InterPro" id="IPR001626">
    <property type="entry name" value="ABC_TroCD"/>
</dbReference>
<feature type="transmembrane region" description="Helical" evidence="6">
    <location>
        <begin position="131"/>
        <end position="150"/>
    </location>
</feature>
<feature type="transmembrane region" description="Helical" evidence="6">
    <location>
        <begin position="204"/>
        <end position="223"/>
    </location>
</feature>